<keyword evidence="3" id="KW-0238">DNA-binding</keyword>
<feature type="region of interest" description="Disordered" evidence="6">
    <location>
        <begin position="105"/>
        <end position="150"/>
    </location>
</feature>
<sequence>MMPSPPIHRKNFNLRRAGEDLSILNHKSSHLSLKSGSGTVASFRHLFLDLNGRTHLFTVHSSPQMAKGCTNNDYEEARKQRLEENKKRFEDLGISTISKNLSEIASSVKKSPHRSPKPKSKCDVVVEPRRSSRVRNPVTYSEDRSRSSSSWGSYIARPLHEIKEATNEQRARALEAAEKLQSNLQSENPSFIKSMLRSHVYSCFWLGLPLRFCAKHLPKTVCNMILEDEAGKEYDAVFIGNRSGLSGGWRGFALEHKLNDGDALVFELTEKTRFKVYRIRAFPDSAEEDEKQNLKEEGNKRVKKAPKANSNSESESNKTKKGIARKTDEVECSKDNLPESNADIEVKPPEVKLSYRTRFTRKKVQEKSKGTAQIENGEPKEAMKPKSQGNKTKKSKESIVHEIDTSDNAIDNSDNAQQILSENDPVEPKGASQSNEKQIVQDGGPVKKSKSVSKPRKKPALKLFRKRV</sequence>
<dbReference type="PANTHER" id="PTHR31391">
    <property type="entry name" value="B3 DOMAIN-CONTAINING PROTEIN OS11G0197600-RELATED"/>
    <property type="match status" value="1"/>
</dbReference>
<dbReference type="InterPro" id="IPR015300">
    <property type="entry name" value="DNA-bd_pseudobarrel_sf"/>
</dbReference>
<name>A0ABU6U3N5_9FABA</name>
<evidence type="ECO:0000256" key="1">
    <source>
        <dbReference type="ARBA" id="ARBA00004123"/>
    </source>
</evidence>
<proteinExistence type="predicted"/>
<organism evidence="8 9">
    <name type="scientific">Stylosanthes scabra</name>
    <dbReference type="NCBI Taxonomy" id="79078"/>
    <lineage>
        <taxon>Eukaryota</taxon>
        <taxon>Viridiplantae</taxon>
        <taxon>Streptophyta</taxon>
        <taxon>Embryophyta</taxon>
        <taxon>Tracheophyta</taxon>
        <taxon>Spermatophyta</taxon>
        <taxon>Magnoliopsida</taxon>
        <taxon>eudicotyledons</taxon>
        <taxon>Gunneridae</taxon>
        <taxon>Pentapetalae</taxon>
        <taxon>rosids</taxon>
        <taxon>fabids</taxon>
        <taxon>Fabales</taxon>
        <taxon>Fabaceae</taxon>
        <taxon>Papilionoideae</taxon>
        <taxon>50 kb inversion clade</taxon>
        <taxon>dalbergioids sensu lato</taxon>
        <taxon>Dalbergieae</taxon>
        <taxon>Pterocarpus clade</taxon>
        <taxon>Stylosanthes</taxon>
    </lineage>
</organism>
<feature type="compositionally biased region" description="Basic and acidic residues" evidence="6">
    <location>
        <begin position="395"/>
        <end position="404"/>
    </location>
</feature>
<keyword evidence="2" id="KW-0805">Transcription regulation</keyword>
<evidence type="ECO:0000256" key="4">
    <source>
        <dbReference type="ARBA" id="ARBA00023163"/>
    </source>
</evidence>
<evidence type="ECO:0000256" key="3">
    <source>
        <dbReference type="ARBA" id="ARBA00023125"/>
    </source>
</evidence>
<accession>A0ABU6U3N5</accession>
<dbReference type="CDD" id="cd10017">
    <property type="entry name" value="B3_DNA"/>
    <property type="match status" value="1"/>
</dbReference>
<dbReference type="PROSITE" id="PS50863">
    <property type="entry name" value="B3"/>
    <property type="match status" value="1"/>
</dbReference>
<keyword evidence="4" id="KW-0804">Transcription</keyword>
<dbReference type="PANTHER" id="PTHR31391:SF3">
    <property type="entry name" value="B3 DOMAIN-CONTAINING PROTEIN OS05G0481400"/>
    <property type="match status" value="1"/>
</dbReference>
<dbReference type="Gene3D" id="2.40.330.10">
    <property type="entry name" value="DNA-binding pseudobarrel domain"/>
    <property type="match status" value="1"/>
</dbReference>
<dbReference type="InterPro" id="IPR003340">
    <property type="entry name" value="B3_DNA-bd"/>
</dbReference>
<protein>
    <recommendedName>
        <fullName evidence="7">TF-B3 domain-containing protein</fullName>
    </recommendedName>
</protein>
<dbReference type="SMART" id="SM01019">
    <property type="entry name" value="B3"/>
    <property type="match status" value="1"/>
</dbReference>
<feature type="domain" description="TF-B3" evidence="7">
    <location>
        <begin position="191"/>
        <end position="282"/>
    </location>
</feature>
<dbReference type="EMBL" id="JASCZI010120846">
    <property type="protein sequence ID" value="MED6155767.1"/>
    <property type="molecule type" value="Genomic_DNA"/>
</dbReference>
<evidence type="ECO:0000256" key="2">
    <source>
        <dbReference type="ARBA" id="ARBA00023015"/>
    </source>
</evidence>
<feature type="compositionally biased region" description="Polar residues" evidence="6">
    <location>
        <begin position="406"/>
        <end position="421"/>
    </location>
</feature>
<dbReference type="Pfam" id="PF02362">
    <property type="entry name" value="B3"/>
    <property type="match status" value="1"/>
</dbReference>
<feature type="compositionally biased region" description="Basic and acidic residues" evidence="6">
    <location>
        <begin position="120"/>
        <end position="130"/>
    </location>
</feature>
<evidence type="ECO:0000259" key="7">
    <source>
        <dbReference type="PROSITE" id="PS50863"/>
    </source>
</evidence>
<evidence type="ECO:0000313" key="9">
    <source>
        <dbReference type="Proteomes" id="UP001341840"/>
    </source>
</evidence>
<evidence type="ECO:0000256" key="5">
    <source>
        <dbReference type="ARBA" id="ARBA00023242"/>
    </source>
</evidence>
<comment type="caution">
    <text evidence="8">The sequence shown here is derived from an EMBL/GenBank/DDBJ whole genome shotgun (WGS) entry which is preliminary data.</text>
</comment>
<feature type="compositionally biased region" description="Basic and acidic residues" evidence="6">
    <location>
        <begin position="325"/>
        <end position="337"/>
    </location>
</feature>
<feature type="region of interest" description="Disordered" evidence="6">
    <location>
        <begin position="287"/>
        <end position="468"/>
    </location>
</feature>
<dbReference type="InterPro" id="IPR044837">
    <property type="entry name" value="REM16-like"/>
</dbReference>
<dbReference type="Proteomes" id="UP001341840">
    <property type="component" value="Unassembled WGS sequence"/>
</dbReference>
<keyword evidence="5" id="KW-0539">Nucleus</keyword>
<reference evidence="8 9" key="1">
    <citation type="journal article" date="2023" name="Plants (Basel)">
        <title>Bridging the Gap: Combining Genomics and Transcriptomics Approaches to Understand Stylosanthes scabra, an Orphan Legume from the Brazilian Caatinga.</title>
        <authorList>
            <person name="Ferreira-Neto J.R.C."/>
            <person name="da Silva M.D."/>
            <person name="Binneck E."/>
            <person name="de Melo N.F."/>
            <person name="da Silva R.H."/>
            <person name="de Melo A.L.T.M."/>
            <person name="Pandolfi V."/>
            <person name="Bustamante F.O."/>
            <person name="Brasileiro-Vidal A.C."/>
            <person name="Benko-Iseppon A.M."/>
        </authorList>
    </citation>
    <scope>NUCLEOTIDE SEQUENCE [LARGE SCALE GENOMIC DNA]</scope>
    <source>
        <tissue evidence="8">Leaves</tissue>
    </source>
</reference>
<dbReference type="SUPFAM" id="SSF101936">
    <property type="entry name" value="DNA-binding pseudobarrel domain"/>
    <property type="match status" value="1"/>
</dbReference>
<evidence type="ECO:0000256" key="6">
    <source>
        <dbReference type="SAM" id="MobiDB-lite"/>
    </source>
</evidence>
<feature type="compositionally biased region" description="Basic and acidic residues" evidence="6">
    <location>
        <begin position="291"/>
        <end position="300"/>
    </location>
</feature>
<evidence type="ECO:0000313" key="8">
    <source>
        <dbReference type="EMBL" id="MED6155767.1"/>
    </source>
</evidence>
<gene>
    <name evidence="8" type="ORF">PIB30_008003</name>
</gene>
<feature type="compositionally biased region" description="Basic residues" evidence="6">
    <location>
        <begin position="110"/>
        <end position="119"/>
    </location>
</feature>
<feature type="compositionally biased region" description="Basic residues" evidence="6">
    <location>
        <begin position="447"/>
        <end position="468"/>
    </location>
</feature>
<comment type="subcellular location">
    <subcellularLocation>
        <location evidence="1">Nucleus</location>
    </subcellularLocation>
</comment>
<keyword evidence="9" id="KW-1185">Reference proteome</keyword>